<evidence type="ECO:0000259" key="4">
    <source>
        <dbReference type="PROSITE" id="PS50109"/>
    </source>
</evidence>
<dbReference type="SUPFAM" id="SSF52172">
    <property type="entry name" value="CheY-like"/>
    <property type="match status" value="1"/>
</dbReference>
<dbReference type="SMART" id="SM00387">
    <property type="entry name" value="HATPase_c"/>
    <property type="match status" value="1"/>
</dbReference>
<feature type="compositionally biased region" description="Polar residues" evidence="3">
    <location>
        <begin position="1"/>
        <end position="13"/>
    </location>
</feature>
<dbReference type="InterPro" id="IPR058846">
    <property type="entry name" value="PAS-like"/>
</dbReference>
<dbReference type="STRING" id="503106.A0A218ZFQ3"/>
<dbReference type="PRINTS" id="PR00344">
    <property type="entry name" value="BCTRLSENSOR"/>
</dbReference>
<comment type="caution">
    <text evidence="6">The sequence shown here is derived from an EMBL/GenBank/DDBJ whole genome shotgun (WGS) entry which is preliminary data.</text>
</comment>
<dbReference type="Pfam" id="PF00072">
    <property type="entry name" value="Response_reg"/>
    <property type="match status" value="1"/>
</dbReference>
<reference evidence="6 7" key="1">
    <citation type="submission" date="2017-04" db="EMBL/GenBank/DDBJ databases">
        <title>Draft genome sequence of Marssonina coronaria NL1: causal agent of apple blotch.</title>
        <authorList>
            <person name="Cheng Q."/>
        </authorList>
    </citation>
    <scope>NUCLEOTIDE SEQUENCE [LARGE SCALE GENOMIC DNA]</scope>
    <source>
        <strain evidence="6 7">NL1</strain>
    </source>
</reference>
<name>A0A218ZFQ3_9HELO</name>
<evidence type="ECO:0000256" key="1">
    <source>
        <dbReference type="ARBA" id="ARBA00022553"/>
    </source>
</evidence>
<dbReference type="Gene3D" id="3.30.565.10">
    <property type="entry name" value="Histidine kinase-like ATPase, C-terminal domain"/>
    <property type="match status" value="1"/>
</dbReference>
<dbReference type="InterPro" id="IPR036097">
    <property type="entry name" value="HisK_dim/P_sf"/>
</dbReference>
<dbReference type="Proteomes" id="UP000242519">
    <property type="component" value="Unassembled WGS sequence"/>
</dbReference>
<dbReference type="Pfam" id="PF02518">
    <property type="entry name" value="HATPase_c"/>
    <property type="match status" value="1"/>
</dbReference>
<dbReference type="InterPro" id="IPR001789">
    <property type="entry name" value="Sig_transdc_resp-reg_receiver"/>
</dbReference>
<sequence>MSSSRLPVSNSRGVSVKPADEGPSSASQDFMLGKVASDFASASASAKDLGSVGLLELLDVDDRPALIFDLTSSKVDPTYHNGSLQKVPLLELKIGNGALATGAASKDPDCSAFLDWAVSSQHGGFPHTTYCGLWWTAKTIRNRWRIVTGAEGDNSNYISARRRQAEVPKFGRAQTESVVRPSQVNFQSDEALEAQIAAFRLREGASMQSFPSPEISQKPKAIQPSETLHKLDFISAFPAVIPSPHRLFFLEFDWASTDLGPVSTWSTALRGMVNILMSDPRPAAMYWGRERTMMYNESYVNVTGQKHPGMMGKAFAEAWSEIAGDFTVAFEKAYQTGEAFVIDDAQFYIERHGYLEETYYSISIIPFLVEDDNEIAFYNPVFDTTRQVIADRRMALLLRMGQYVSSSRDPKDFWHQATYSLQADSTAFPDIPFAVLYSVDGDFSDTVSEASDYSHANRNWTLEGKIRVPSTNAKIPTRATEQELEEFIHGLPEMLRAQTPTVLYAENGTLPDFVRDIRVLNDEPTQSAVLLPIRTTGDTVFGFMILGLNPRKRFDGDYKVFVELLNHSLSRLTKRSKSRPDFDGNFRLTQYPRGVREPMTWLGTISELDVPVMETEWSNLLLGKTANLELRLRRPFVGEDIDGEKVGGPTYILAAAYPEMAEDGTITGVLGCLTDISRQKWMEGFQTRKMLEAVERKRQQENFIDMTSHEMRNPLSAIVQCADWIGTSLSKFDCNESDVIIPKEVIDGYVDATETIALCAQHQKRIIDDVLTLSKLDSDLLIITPIDVQPFSTIQATLKMFDVEVQNSDIDLRLNVDPSYSKLAVDWVRLDPSRLSQVLINLVTNAIKFTTNQSKRKIVVGIGASLEPPTATEIEYLPRSTDRPDMTMTGGLAWGSGEPIYICVQVEDSGRGLDEFERNLLFKRFSQASPRTHVQYGGSGLGLFICRQLTELQGGQIGVTSSVGIGSKFAFYVRARHCNPPTATQPVDLPRARPNVANYLPSTSLKPGNPPQPSQPRHVLVVEDNIVNQKVLSRQLQSAGCIVSVANHGREALAFLEKSWFWKGLETSGVELSVVLMDLEMPVMDGLTCVKLIRQLQQDGMIVEHIPVIAVTANARSEQISTAKESGMDSVVTKPFRIPDLLPEMEKLILRRNAGALERSASAPV</sequence>
<dbReference type="SMART" id="SM00388">
    <property type="entry name" value="HisKA"/>
    <property type="match status" value="1"/>
</dbReference>
<dbReference type="InterPro" id="IPR003594">
    <property type="entry name" value="HATPase_dom"/>
</dbReference>
<proteinExistence type="predicted"/>
<keyword evidence="7" id="KW-1185">Reference proteome</keyword>
<organism evidence="6 7">
    <name type="scientific">Diplocarpon coronariae</name>
    <dbReference type="NCBI Taxonomy" id="2795749"/>
    <lineage>
        <taxon>Eukaryota</taxon>
        <taxon>Fungi</taxon>
        <taxon>Dikarya</taxon>
        <taxon>Ascomycota</taxon>
        <taxon>Pezizomycotina</taxon>
        <taxon>Leotiomycetes</taxon>
        <taxon>Helotiales</taxon>
        <taxon>Drepanopezizaceae</taxon>
        <taxon>Diplocarpon</taxon>
    </lineage>
</organism>
<dbReference type="InterPro" id="IPR004358">
    <property type="entry name" value="Sig_transdc_His_kin-like_C"/>
</dbReference>
<dbReference type="CDD" id="cd00082">
    <property type="entry name" value="HisKA"/>
    <property type="match status" value="1"/>
</dbReference>
<dbReference type="SMART" id="SM00448">
    <property type="entry name" value="REC"/>
    <property type="match status" value="1"/>
</dbReference>
<dbReference type="PANTHER" id="PTHR43719:SF30">
    <property type="entry name" value="TWO-COMPONENT SYSTEM RESPONSE REGULATOR"/>
    <property type="match status" value="1"/>
</dbReference>
<dbReference type="CDD" id="cd17546">
    <property type="entry name" value="REC_hyHK_CKI1_RcsC-like"/>
    <property type="match status" value="1"/>
</dbReference>
<dbReference type="Pfam" id="PF26131">
    <property type="entry name" value="PAS-like"/>
    <property type="match status" value="1"/>
</dbReference>
<dbReference type="GO" id="GO:0000155">
    <property type="term" value="F:phosphorelay sensor kinase activity"/>
    <property type="evidence" value="ECO:0007669"/>
    <property type="project" value="InterPro"/>
</dbReference>
<dbReference type="InterPro" id="IPR011006">
    <property type="entry name" value="CheY-like_superfamily"/>
</dbReference>
<feature type="domain" description="Response regulatory" evidence="5">
    <location>
        <begin position="1018"/>
        <end position="1149"/>
    </location>
</feature>
<dbReference type="InterPro" id="IPR036890">
    <property type="entry name" value="HATPase_C_sf"/>
</dbReference>
<dbReference type="InterPro" id="IPR050956">
    <property type="entry name" value="2C_system_His_kinase"/>
</dbReference>
<dbReference type="InterPro" id="IPR005467">
    <property type="entry name" value="His_kinase_dom"/>
</dbReference>
<dbReference type="AlphaFoldDB" id="A0A218ZFQ3"/>
<feature type="domain" description="Histidine kinase" evidence="4">
    <location>
        <begin position="706"/>
        <end position="977"/>
    </location>
</feature>
<gene>
    <name evidence="6" type="ORF">B2J93_5061</name>
</gene>
<evidence type="ECO:0000259" key="5">
    <source>
        <dbReference type="PROSITE" id="PS50110"/>
    </source>
</evidence>
<evidence type="ECO:0000256" key="2">
    <source>
        <dbReference type="PROSITE-ProRule" id="PRU00169"/>
    </source>
</evidence>
<dbReference type="InterPro" id="IPR003661">
    <property type="entry name" value="HisK_dim/P_dom"/>
</dbReference>
<dbReference type="Gene3D" id="3.40.50.2300">
    <property type="match status" value="1"/>
</dbReference>
<feature type="region of interest" description="Disordered" evidence="3">
    <location>
        <begin position="1"/>
        <end position="27"/>
    </location>
</feature>
<dbReference type="Pfam" id="PF00512">
    <property type="entry name" value="HisKA"/>
    <property type="match status" value="1"/>
</dbReference>
<dbReference type="SUPFAM" id="SSF55874">
    <property type="entry name" value="ATPase domain of HSP90 chaperone/DNA topoisomerase II/histidine kinase"/>
    <property type="match status" value="1"/>
</dbReference>
<dbReference type="Gene3D" id="1.10.287.130">
    <property type="match status" value="1"/>
</dbReference>
<keyword evidence="1 2" id="KW-0597">Phosphoprotein</keyword>
<dbReference type="EMBL" id="MZNU01000038">
    <property type="protein sequence ID" value="OWP06582.1"/>
    <property type="molecule type" value="Genomic_DNA"/>
</dbReference>
<evidence type="ECO:0000256" key="3">
    <source>
        <dbReference type="SAM" id="MobiDB-lite"/>
    </source>
</evidence>
<evidence type="ECO:0000313" key="7">
    <source>
        <dbReference type="Proteomes" id="UP000242519"/>
    </source>
</evidence>
<dbReference type="SUPFAM" id="SSF47384">
    <property type="entry name" value="Homodimeric domain of signal transducing histidine kinase"/>
    <property type="match status" value="1"/>
</dbReference>
<dbReference type="InParanoid" id="A0A218ZFQ3"/>
<dbReference type="PROSITE" id="PS50110">
    <property type="entry name" value="RESPONSE_REGULATORY"/>
    <property type="match status" value="1"/>
</dbReference>
<dbReference type="PANTHER" id="PTHR43719">
    <property type="entry name" value="TWO-COMPONENT HISTIDINE KINASE"/>
    <property type="match status" value="1"/>
</dbReference>
<accession>A0A218ZFQ3</accession>
<dbReference type="OrthoDB" id="60033at2759"/>
<dbReference type="PROSITE" id="PS50109">
    <property type="entry name" value="HIS_KIN"/>
    <property type="match status" value="1"/>
</dbReference>
<protein>
    <submittedName>
        <fullName evidence="6">Uncharacterized protein</fullName>
    </submittedName>
</protein>
<dbReference type="Gene3D" id="3.30.450.20">
    <property type="entry name" value="PAS domain"/>
    <property type="match status" value="2"/>
</dbReference>
<evidence type="ECO:0000313" key="6">
    <source>
        <dbReference type="EMBL" id="OWP06582.1"/>
    </source>
</evidence>
<feature type="modified residue" description="4-aspartylphosphate" evidence="2">
    <location>
        <position position="1078"/>
    </location>
</feature>